<feature type="domain" description="HECT" evidence="4">
    <location>
        <begin position="257"/>
        <end position="294"/>
    </location>
</feature>
<dbReference type="InterPro" id="IPR000569">
    <property type="entry name" value="HECT_dom"/>
</dbReference>
<organism evidence="5 6">
    <name type="scientific">Geodia barretti</name>
    <name type="common">Barrett's horny sponge</name>
    <dbReference type="NCBI Taxonomy" id="519541"/>
    <lineage>
        <taxon>Eukaryota</taxon>
        <taxon>Metazoa</taxon>
        <taxon>Porifera</taxon>
        <taxon>Demospongiae</taxon>
        <taxon>Heteroscleromorpha</taxon>
        <taxon>Tetractinellida</taxon>
        <taxon>Astrophorina</taxon>
        <taxon>Geodiidae</taxon>
        <taxon>Geodia</taxon>
    </lineage>
</organism>
<evidence type="ECO:0000256" key="2">
    <source>
        <dbReference type="PROSITE-ProRule" id="PRU00104"/>
    </source>
</evidence>
<dbReference type="GO" id="GO:0036503">
    <property type="term" value="P:ERAD pathway"/>
    <property type="evidence" value="ECO:0007669"/>
    <property type="project" value="TreeGrafter"/>
</dbReference>
<accession>A0AA35WRV7</accession>
<proteinExistence type="predicted"/>
<comment type="caution">
    <text evidence="5">The sequence shown here is derived from an EMBL/GenBank/DDBJ whole genome shotgun (WGS) entry which is preliminary data.</text>
</comment>
<dbReference type="InterPro" id="IPR050730">
    <property type="entry name" value="UBX_domain-protein"/>
</dbReference>
<feature type="compositionally biased region" description="Basic and acidic residues" evidence="3">
    <location>
        <begin position="68"/>
        <end position="89"/>
    </location>
</feature>
<evidence type="ECO:0000256" key="1">
    <source>
        <dbReference type="ARBA" id="ARBA00022786"/>
    </source>
</evidence>
<reference evidence="5" key="1">
    <citation type="submission" date="2023-03" db="EMBL/GenBank/DDBJ databases">
        <authorList>
            <person name="Steffen K."/>
            <person name="Cardenas P."/>
        </authorList>
    </citation>
    <scope>NUCLEOTIDE SEQUENCE</scope>
</reference>
<gene>
    <name evidence="5" type="ORF">GBAR_LOCUS15351</name>
</gene>
<keyword evidence="1 2" id="KW-0833">Ubl conjugation pathway</keyword>
<name>A0AA35WRV7_GEOBA</name>
<dbReference type="Gene3D" id="3.90.1750.10">
    <property type="entry name" value="Hect, E3 ligase catalytic domains"/>
    <property type="match status" value="1"/>
</dbReference>
<evidence type="ECO:0000256" key="3">
    <source>
        <dbReference type="SAM" id="MobiDB-lite"/>
    </source>
</evidence>
<dbReference type="GO" id="GO:0043130">
    <property type="term" value="F:ubiquitin binding"/>
    <property type="evidence" value="ECO:0007669"/>
    <property type="project" value="TreeGrafter"/>
</dbReference>
<dbReference type="InterPro" id="IPR029071">
    <property type="entry name" value="Ubiquitin-like_domsf"/>
</dbReference>
<sequence length="435" mass="49267">MQSPETAENQPSASSTTAQAGPSKAVNKQSTEPSSNMRFLMGQMKMIHLMMIYPKFLYHMRRENVEESRHIREEQDRAYEESARRDRDQAQQIREEEEQTQRTVILKAQLRERFPSTDGSEGKLVCIRLPDGERKECCVPRDSISKVLYEFVFCNSEICSPFGIYTCHPRALVDPERAVTGLEIMLIVEEGEDLIDPFTLVDQGVGRKPEKHSDVLKNASQTRDAFIQSMSFHRGCPHAVRRSELLDDIITLYQENQPKVFEEYPFQIKFVSEKAIDAGGVSRDMFSAFFEEMYKVYFDGANLLSPIVHPGMDVSVISILGAIISHAYIVRGILPTRIAFPTLARFLLGPSITVSSEVLVDTLIDSLSLYEAGIMKRASAEAKEKQPSFSSDLMPLIISVFSRFGVRQLPTPLKFQHTLSQVATYEFFSPLPSRS</sequence>
<dbReference type="GO" id="GO:0004842">
    <property type="term" value="F:ubiquitin-protein transferase activity"/>
    <property type="evidence" value="ECO:0007669"/>
    <property type="project" value="InterPro"/>
</dbReference>
<dbReference type="PANTHER" id="PTHR23322">
    <property type="entry name" value="FAS-ASSOCIATED PROTEIN"/>
    <property type="match status" value="1"/>
</dbReference>
<feature type="region of interest" description="Disordered" evidence="3">
    <location>
        <begin position="1"/>
        <end position="36"/>
    </location>
</feature>
<comment type="caution">
    <text evidence="2">Lacks conserved residue(s) required for the propagation of feature annotation.</text>
</comment>
<dbReference type="PANTHER" id="PTHR23322:SF1">
    <property type="entry name" value="FAS-ASSOCIATED FACTOR 2"/>
    <property type="match status" value="1"/>
</dbReference>
<feature type="non-terminal residue" evidence="5">
    <location>
        <position position="435"/>
    </location>
</feature>
<dbReference type="EMBL" id="CASHTH010002235">
    <property type="protein sequence ID" value="CAI8026786.1"/>
    <property type="molecule type" value="Genomic_DNA"/>
</dbReference>
<dbReference type="Proteomes" id="UP001174909">
    <property type="component" value="Unassembled WGS sequence"/>
</dbReference>
<keyword evidence="6" id="KW-1185">Reference proteome</keyword>
<dbReference type="SUPFAM" id="SSF56204">
    <property type="entry name" value="Hect, E3 ligase catalytic domain"/>
    <property type="match status" value="1"/>
</dbReference>
<dbReference type="PROSITE" id="PS50237">
    <property type="entry name" value="HECT"/>
    <property type="match status" value="1"/>
</dbReference>
<protein>
    <recommendedName>
        <fullName evidence="4">HECT domain-containing protein</fullName>
    </recommendedName>
</protein>
<dbReference type="InterPro" id="IPR035983">
    <property type="entry name" value="Hect_E3_ubiquitin_ligase"/>
</dbReference>
<dbReference type="GO" id="GO:0005783">
    <property type="term" value="C:endoplasmic reticulum"/>
    <property type="evidence" value="ECO:0007669"/>
    <property type="project" value="TreeGrafter"/>
</dbReference>
<evidence type="ECO:0000259" key="4">
    <source>
        <dbReference type="PROSITE" id="PS50237"/>
    </source>
</evidence>
<dbReference type="AlphaFoldDB" id="A0AA35WRV7"/>
<evidence type="ECO:0000313" key="6">
    <source>
        <dbReference type="Proteomes" id="UP001174909"/>
    </source>
</evidence>
<evidence type="ECO:0000313" key="5">
    <source>
        <dbReference type="EMBL" id="CAI8026786.1"/>
    </source>
</evidence>
<feature type="region of interest" description="Disordered" evidence="3">
    <location>
        <begin position="68"/>
        <end position="100"/>
    </location>
</feature>
<dbReference type="SUPFAM" id="SSF54236">
    <property type="entry name" value="Ubiquitin-like"/>
    <property type="match status" value="1"/>
</dbReference>